<feature type="domain" description="DUF7480" evidence="1">
    <location>
        <begin position="25"/>
        <end position="111"/>
    </location>
</feature>
<dbReference type="NCBIfam" id="NF045617">
    <property type="entry name" value="mostly_LP"/>
    <property type="match status" value="1"/>
</dbReference>
<dbReference type="InterPro" id="IPR055903">
    <property type="entry name" value="DUF7480"/>
</dbReference>
<dbReference type="InterPro" id="IPR054657">
    <property type="entry name" value="T6SS_periplasmic_put"/>
</dbReference>
<sequence>MKITILMLVFLLTGCLGDRIPWDIAEVEQSDGQVCVYSSETDENAVFERMKIQKTGESNEFIVNFTEKIYARNSCLPLMGYAFIANNEYNVSFSVIDTQNGSREVFAATFIAK</sequence>
<protein>
    <recommendedName>
        <fullName evidence="1">DUF7480 domain-containing protein</fullName>
    </recommendedName>
</protein>
<proteinExistence type="predicted"/>
<dbReference type="Proteomes" id="UP000699865">
    <property type="component" value="Unassembled WGS sequence"/>
</dbReference>
<reference evidence="2 3" key="1">
    <citation type="submission" date="2021-03" db="EMBL/GenBank/DDBJ databases">
        <title>Five novel Rahnella species.</title>
        <authorList>
            <person name="Brady C."/>
            <person name="Asselin J."/>
            <person name="Beer S."/>
            <person name="Bruberg M.B."/>
            <person name="Crampton B."/>
            <person name="Venter S."/>
            <person name="Arnold D."/>
            <person name="Denman S."/>
        </authorList>
    </citation>
    <scope>NUCLEOTIDE SEQUENCE [LARGE SCALE GENOMIC DNA]</scope>
    <source>
        <strain evidence="2 3">L72c</strain>
    </source>
</reference>
<name>A0ABS6L5F1_9GAMM</name>
<comment type="caution">
    <text evidence="2">The sequence shown here is derived from an EMBL/GenBank/DDBJ whole genome shotgun (WGS) entry which is preliminary data.</text>
</comment>
<organism evidence="2 3">
    <name type="scientific">Rahnella perminowiae</name>
    <dbReference type="NCBI Taxonomy" id="2816244"/>
    <lineage>
        <taxon>Bacteria</taxon>
        <taxon>Pseudomonadati</taxon>
        <taxon>Pseudomonadota</taxon>
        <taxon>Gammaproteobacteria</taxon>
        <taxon>Enterobacterales</taxon>
        <taxon>Yersiniaceae</taxon>
        <taxon>Rahnella</taxon>
    </lineage>
</organism>
<keyword evidence="3" id="KW-1185">Reference proteome</keyword>
<evidence type="ECO:0000259" key="1">
    <source>
        <dbReference type="Pfam" id="PF24295"/>
    </source>
</evidence>
<evidence type="ECO:0000313" key="2">
    <source>
        <dbReference type="EMBL" id="MBU9836672.1"/>
    </source>
</evidence>
<dbReference type="Pfam" id="PF24295">
    <property type="entry name" value="DUF7480"/>
    <property type="match status" value="1"/>
</dbReference>
<dbReference type="EMBL" id="JAFMOU010000070">
    <property type="protein sequence ID" value="MBU9836672.1"/>
    <property type="molecule type" value="Genomic_DNA"/>
</dbReference>
<dbReference type="PROSITE" id="PS51257">
    <property type="entry name" value="PROKAR_LIPOPROTEIN"/>
    <property type="match status" value="1"/>
</dbReference>
<gene>
    <name evidence="2" type="ORF">J1786_17860</name>
</gene>
<dbReference type="RefSeq" id="WP_217138922.1">
    <property type="nucleotide sequence ID" value="NZ_JAFMOS010000490.1"/>
</dbReference>
<evidence type="ECO:0000313" key="3">
    <source>
        <dbReference type="Proteomes" id="UP000699865"/>
    </source>
</evidence>
<accession>A0ABS6L5F1</accession>